<feature type="compositionally biased region" description="Basic and acidic residues" evidence="1">
    <location>
        <begin position="82"/>
        <end position="93"/>
    </location>
</feature>
<feature type="region of interest" description="Disordered" evidence="1">
    <location>
        <begin position="152"/>
        <end position="225"/>
    </location>
</feature>
<comment type="caution">
    <text evidence="2">The sequence shown here is derived from an EMBL/GenBank/DDBJ whole genome shotgun (WGS) entry which is preliminary data.</text>
</comment>
<organism evidence="2 3">
    <name type="scientific">Dryococelus australis</name>
    <dbReference type="NCBI Taxonomy" id="614101"/>
    <lineage>
        <taxon>Eukaryota</taxon>
        <taxon>Metazoa</taxon>
        <taxon>Ecdysozoa</taxon>
        <taxon>Arthropoda</taxon>
        <taxon>Hexapoda</taxon>
        <taxon>Insecta</taxon>
        <taxon>Pterygota</taxon>
        <taxon>Neoptera</taxon>
        <taxon>Polyneoptera</taxon>
        <taxon>Phasmatodea</taxon>
        <taxon>Verophasmatodea</taxon>
        <taxon>Anareolatae</taxon>
        <taxon>Phasmatidae</taxon>
        <taxon>Eurycanthinae</taxon>
        <taxon>Dryococelus</taxon>
    </lineage>
</organism>
<feature type="compositionally biased region" description="Polar residues" evidence="1">
    <location>
        <begin position="1"/>
        <end position="10"/>
    </location>
</feature>
<accession>A0ABQ9INV7</accession>
<feature type="compositionally biased region" description="Polar residues" evidence="1">
    <location>
        <begin position="174"/>
        <end position="184"/>
    </location>
</feature>
<evidence type="ECO:0000256" key="1">
    <source>
        <dbReference type="SAM" id="MobiDB-lite"/>
    </source>
</evidence>
<dbReference type="Proteomes" id="UP001159363">
    <property type="component" value="Chromosome 1"/>
</dbReference>
<evidence type="ECO:0000313" key="2">
    <source>
        <dbReference type="EMBL" id="KAJ8898026.1"/>
    </source>
</evidence>
<feature type="region of interest" description="Disordered" evidence="1">
    <location>
        <begin position="318"/>
        <end position="352"/>
    </location>
</feature>
<name>A0ABQ9INV7_9NEOP</name>
<protein>
    <submittedName>
        <fullName evidence="2">Uncharacterized protein</fullName>
    </submittedName>
</protein>
<dbReference type="EMBL" id="JARBHB010000001">
    <property type="protein sequence ID" value="KAJ8898026.1"/>
    <property type="molecule type" value="Genomic_DNA"/>
</dbReference>
<keyword evidence="3" id="KW-1185">Reference proteome</keyword>
<gene>
    <name evidence="2" type="ORF">PR048_003386</name>
</gene>
<sequence>MSLPLNTHPASCSRLDARPVTTSARRSSGPAGSIAARHRHGGLAGTPVEQTTSPALARSPATRTHSRLTRHSTSPFSNYVPSRDDARRTEQFPHSRRSQHNPGITDRPRNSTSPCQIYAPRGVNNTQATTLELSNLIMQGVYITFPQLAHNTDTRESRGQAGKSIATRCDKESSFPTLQQSEGVSATDHRAASVSTAAPGRRQRRPSGQTRNHGRRPAPAAALRGERSVTVGRIRVLPSTVDRCTGIIGRGKRNIPEKTHRLTVSYGKISTCENPVTRPGVEPGSPWWEASMLTAQPQLVCVRWRNILEPRWRWRTDGMQTRGEGGLKNPGKTHRQWQQHRETNRSSFRGGRRIASSLYQRGPVHDDTAEFEYPDKTHQPPATSAKFSACETQGISSRKSNQMAIPETFWRPITTDLKIDALVCSSVSRKYSRTHKRSRRLHREPMPPVHASKMASPVIKMSERDSEMGMEQCGNARAGETGNPRENPPTSGVVRQRFAQAEIQGATPSKIEPGSSRWEASSITTTPPRSLYATQLNERLAPWQQTVNKQLVPTNGKCLAGGSRGRDVKVLSRRSRPPPLVFRSYSIAISYISPILRVRRKRLVCPSRRLSGSLWRQPTFTLILPVRGHTLVIYINMCNKATDLWSNDLSGNVSLDELPAEWELWRPIPGVVLSSIPI</sequence>
<feature type="region of interest" description="Disordered" evidence="1">
    <location>
        <begin position="1"/>
        <end position="121"/>
    </location>
</feature>
<reference evidence="2 3" key="1">
    <citation type="submission" date="2023-02" db="EMBL/GenBank/DDBJ databases">
        <title>LHISI_Scaffold_Assembly.</title>
        <authorList>
            <person name="Stuart O.P."/>
            <person name="Cleave R."/>
            <person name="Magrath M.J.L."/>
            <person name="Mikheyev A.S."/>
        </authorList>
    </citation>
    <scope>NUCLEOTIDE SEQUENCE [LARGE SCALE GENOMIC DNA]</scope>
    <source>
        <strain evidence="2">Daus_M_001</strain>
        <tissue evidence="2">Leg muscle</tissue>
    </source>
</reference>
<proteinExistence type="predicted"/>
<evidence type="ECO:0000313" key="3">
    <source>
        <dbReference type="Proteomes" id="UP001159363"/>
    </source>
</evidence>